<dbReference type="EC" id="3.5.1.2" evidence="2"/>
<dbReference type="Pfam" id="PF07685">
    <property type="entry name" value="GATase_3"/>
    <property type="match status" value="1"/>
</dbReference>
<sequence>MNQAPGEEVGIVVVYPDLLRAPGDAGNAEVLARRLEWRGFRPRLRLVSHEQPVPTDARLYLIGGAEGPAQVAAVQLLAADGRLARAAAAGAMVFATGGGYQLLGRSFPAPDGARIDGLGLLDVETVPGTEPARGEVVGRLHLLAGNRIATERKGSERAPADETHPPEPGLDADQAASDPQIVTGYEDHSGVTHLGPGADPLAMISVGQGNCGDGTEGAVTGSVIGTNLQGPVLARNPGLADRILGLVLDRSLRSLVRTDVDELRRRRILAAMRTAH</sequence>
<comment type="caution">
    <text evidence="5">The sequence shown here is derived from an EMBL/GenBank/DDBJ whole genome shotgun (WGS) entry which is preliminary data.</text>
</comment>
<reference evidence="5 6" key="1">
    <citation type="submission" date="2020-07" db="EMBL/GenBank/DDBJ databases">
        <title>Sequencing the genomes of 1000 actinobacteria strains.</title>
        <authorList>
            <person name="Klenk H.-P."/>
        </authorList>
    </citation>
    <scope>NUCLEOTIDE SEQUENCE [LARGE SCALE GENOMIC DNA]</scope>
    <source>
        <strain evidence="5 6">DSM 22083</strain>
    </source>
</reference>
<dbReference type="PANTHER" id="PTHR21343">
    <property type="entry name" value="DETHIOBIOTIN SYNTHETASE"/>
    <property type="match status" value="1"/>
</dbReference>
<keyword evidence="2" id="KW-0961">Cell wall biogenesis/degradation</keyword>
<dbReference type="InterPro" id="IPR043702">
    <property type="entry name" value="Lipid_II_synth_GatD"/>
</dbReference>
<comment type="function">
    <text evidence="2">The lipid II isoglutaminyl synthase complex catalyzes the formation of alpha-D-isoglutamine in the cell wall lipid II stem peptide. The GatD subunit catalyzes the hydrolysis of glutamine to glutamate and ammonia. The resulting ammonia molecule is channeled to the active site of MurT.</text>
</comment>
<feature type="compositionally biased region" description="Basic and acidic residues" evidence="3">
    <location>
        <begin position="149"/>
        <end position="165"/>
    </location>
</feature>
<dbReference type="GO" id="GO:0009252">
    <property type="term" value="P:peptidoglycan biosynthetic process"/>
    <property type="evidence" value="ECO:0007669"/>
    <property type="project" value="UniProtKB-UniRule"/>
</dbReference>
<dbReference type="RefSeq" id="WP_179755323.1">
    <property type="nucleotide sequence ID" value="NZ_JACCBU010000001.1"/>
</dbReference>
<keyword evidence="2" id="KW-0436">Ligase</keyword>
<accession>A0A7Y9IBA3</accession>
<feature type="domain" description="CobB/CobQ-like glutamine amidotransferase" evidence="4">
    <location>
        <begin position="27"/>
        <end position="236"/>
    </location>
</feature>
<comment type="catalytic activity">
    <reaction evidence="2">
        <text>L-glutamine + H2O = L-glutamate + NH4(+)</text>
        <dbReference type="Rhea" id="RHEA:15889"/>
        <dbReference type="ChEBI" id="CHEBI:15377"/>
        <dbReference type="ChEBI" id="CHEBI:28938"/>
        <dbReference type="ChEBI" id="CHEBI:29985"/>
        <dbReference type="ChEBI" id="CHEBI:58359"/>
        <dbReference type="EC" id="3.5.1.2"/>
    </reaction>
</comment>
<comment type="similarity">
    <text evidence="2">Belongs to the CobB/CobQ family. GatD subfamily.</text>
</comment>
<proteinExistence type="inferred from homology"/>
<protein>
    <recommendedName>
        <fullName evidence="2">Lipid II isoglutaminyl synthase (glutamine-hydrolyzing) subunit GatD</fullName>
        <ecNumber evidence="2">6.3.5.13</ecNumber>
    </recommendedName>
    <alternativeName>
        <fullName evidence="2">Lipid II isoglutaminyl synthase glutaminase subunit</fullName>
        <ecNumber evidence="2">3.5.1.2</ecNumber>
    </alternativeName>
</protein>
<keyword evidence="6" id="KW-1185">Reference proteome</keyword>
<feature type="region of interest" description="Disordered" evidence="3">
    <location>
        <begin position="149"/>
        <end position="175"/>
    </location>
</feature>
<comment type="subunit">
    <text evidence="2">Forms a heterodimer with MurT.</text>
</comment>
<dbReference type="InterPro" id="IPR029062">
    <property type="entry name" value="Class_I_gatase-like"/>
</dbReference>
<dbReference type="EC" id="6.3.5.13" evidence="2"/>
<keyword evidence="2" id="KW-0378">Hydrolase</keyword>
<comment type="catalytic activity">
    <reaction evidence="2">
        <text>beta-D-GlcNAc-(1-&gt;4)-Mur2Ac(oyl-L-Ala-gamma-D-Glu-L-Lys-D-Ala-D-Ala)-di-trans,octa-cis-undecaprenyl diphosphate + L-glutamine + ATP + H2O = beta-D-GlcNAc-(1-&gt;4)-Mur2Ac(oyl-L-Ala-D-isoglutaminyl-L-Lys-D-Ala-D-Ala)-di-trans,octa-cis-undecaprenyl diphosphate + L-glutamate + ADP + phosphate + H(+)</text>
        <dbReference type="Rhea" id="RHEA:57928"/>
        <dbReference type="ChEBI" id="CHEBI:15377"/>
        <dbReference type="ChEBI" id="CHEBI:15378"/>
        <dbReference type="ChEBI" id="CHEBI:29985"/>
        <dbReference type="ChEBI" id="CHEBI:30616"/>
        <dbReference type="ChEBI" id="CHEBI:43474"/>
        <dbReference type="ChEBI" id="CHEBI:58359"/>
        <dbReference type="ChEBI" id="CHEBI:60033"/>
        <dbReference type="ChEBI" id="CHEBI:62233"/>
        <dbReference type="ChEBI" id="CHEBI:456216"/>
        <dbReference type="EC" id="6.3.5.13"/>
    </reaction>
</comment>
<dbReference type="SUPFAM" id="SSF52317">
    <property type="entry name" value="Class I glutamine amidotransferase-like"/>
    <property type="match status" value="1"/>
</dbReference>
<name>A0A7Y9IBA3_9ACTN</name>
<evidence type="ECO:0000256" key="2">
    <source>
        <dbReference type="HAMAP-Rule" id="MF_02213"/>
    </source>
</evidence>
<dbReference type="PANTHER" id="PTHR21343:SF9">
    <property type="entry name" value="LIPID II ISOGLUTAMINYL SYNTHASE (GLUTAMINE-HYDROLYZING) SUBUNIT GATD"/>
    <property type="match status" value="1"/>
</dbReference>
<evidence type="ECO:0000259" key="4">
    <source>
        <dbReference type="Pfam" id="PF07685"/>
    </source>
</evidence>
<dbReference type="HAMAP" id="MF_02213">
    <property type="entry name" value="Lipid_II_synth_GatD"/>
    <property type="match status" value="1"/>
</dbReference>
<evidence type="ECO:0000256" key="1">
    <source>
        <dbReference type="ARBA" id="ARBA00022962"/>
    </source>
</evidence>
<gene>
    <name evidence="2" type="primary">gatD</name>
    <name evidence="5" type="ORF">BKA15_004991</name>
</gene>
<evidence type="ECO:0000313" key="6">
    <source>
        <dbReference type="Proteomes" id="UP000569914"/>
    </source>
</evidence>
<organism evidence="5 6">
    <name type="scientific">Microlunatus parietis</name>
    <dbReference type="NCBI Taxonomy" id="682979"/>
    <lineage>
        <taxon>Bacteria</taxon>
        <taxon>Bacillati</taxon>
        <taxon>Actinomycetota</taxon>
        <taxon>Actinomycetes</taxon>
        <taxon>Propionibacteriales</taxon>
        <taxon>Propionibacteriaceae</taxon>
        <taxon>Microlunatus</taxon>
    </lineage>
</organism>
<keyword evidence="1 2" id="KW-0315">Glutamine amidotransferase</keyword>
<comment type="pathway">
    <text evidence="2">Cell wall biogenesis; peptidoglycan biosynthesis.</text>
</comment>
<dbReference type="EMBL" id="JACCBU010000001">
    <property type="protein sequence ID" value="NYE73662.1"/>
    <property type="molecule type" value="Genomic_DNA"/>
</dbReference>
<evidence type="ECO:0000256" key="3">
    <source>
        <dbReference type="SAM" id="MobiDB-lite"/>
    </source>
</evidence>
<comment type="caution">
    <text evidence="2">Lacks conserved residue(s) required for the propagation of feature annotation.</text>
</comment>
<dbReference type="GO" id="GO:0140282">
    <property type="term" value="F:carbon-nitrogen ligase activity on lipid II"/>
    <property type="evidence" value="ECO:0007669"/>
    <property type="project" value="UniProtKB-UniRule"/>
</dbReference>
<dbReference type="GO" id="GO:0071555">
    <property type="term" value="P:cell wall organization"/>
    <property type="evidence" value="ECO:0007669"/>
    <property type="project" value="UniProtKB-KW"/>
</dbReference>
<evidence type="ECO:0000313" key="5">
    <source>
        <dbReference type="EMBL" id="NYE73662.1"/>
    </source>
</evidence>
<dbReference type="AlphaFoldDB" id="A0A7Y9IBA3"/>
<keyword evidence="2" id="KW-0133">Cell shape</keyword>
<dbReference type="UniPathway" id="UPA00219"/>
<dbReference type="Proteomes" id="UP000569914">
    <property type="component" value="Unassembled WGS sequence"/>
</dbReference>
<keyword evidence="2" id="KW-0573">Peptidoglycan synthesis</keyword>
<dbReference type="PROSITE" id="PS51274">
    <property type="entry name" value="GATASE_COBBQ"/>
    <property type="match status" value="1"/>
</dbReference>
<dbReference type="InterPro" id="IPR011698">
    <property type="entry name" value="GATase_3"/>
</dbReference>
<dbReference type="GO" id="GO:0004359">
    <property type="term" value="F:glutaminase activity"/>
    <property type="evidence" value="ECO:0007669"/>
    <property type="project" value="UniProtKB-UniRule"/>
</dbReference>
<dbReference type="GO" id="GO:0008360">
    <property type="term" value="P:regulation of cell shape"/>
    <property type="evidence" value="ECO:0007669"/>
    <property type="project" value="UniProtKB-KW"/>
</dbReference>